<sequence length="139" mass="15318">MLTLFLTTHFIGLCIGVGTALSNALLSVYLTRKNNNDISADTKRAIAHYLFRLGTIGLALLVISGMLLMIFYHPIITLSSLFWLKLCVVSVLIALVYYAKQLFNESSPSTRTVIFLARIRVLSPALSLSIVILAVLAFQ</sequence>
<evidence type="ECO:0000256" key="1">
    <source>
        <dbReference type="SAM" id="Phobius"/>
    </source>
</evidence>
<organism evidence="2">
    <name type="scientific">hydrothermal vent metagenome</name>
    <dbReference type="NCBI Taxonomy" id="652676"/>
    <lineage>
        <taxon>unclassified sequences</taxon>
        <taxon>metagenomes</taxon>
        <taxon>ecological metagenomes</taxon>
    </lineage>
</organism>
<feature type="transmembrane region" description="Helical" evidence="1">
    <location>
        <begin position="6"/>
        <end position="30"/>
    </location>
</feature>
<feature type="transmembrane region" description="Helical" evidence="1">
    <location>
        <begin position="81"/>
        <end position="99"/>
    </location>
</feature>
<gene>
    <name evidence="2" type="ORF">MNBD_GAMMA16-106</name>
</gene>
<keyword evidence="1" id="KW-0472">Membrane</keyword>
<feature type="transmembrane region" description="Helical" evidence="1">
    <location>
        <begin position="119"/>
        <end position="138"/>
    </location>
</feature>
<dbReference type="AlphaFoldDB" id="A0A3B0Z5R4"/>
<feature type="transmembrane region" description="Helical" evidence="1">
    <location>
        <begin position="50"/>
        <end position="75"/>
    </location>
</feature>
<dbReference type="EMBL" id="UOFO01000150">
    <property type="protein sequence ID" value="VAW88708.1"/>
    <property type="molecule type" value="Genomic_DNA"/>
</dbReference>
<proteinExistence type="predicted"/>
<reference evidence="2" key="1">
    <citation type="submission" date="2018-06" db="EMBL/GenBank/DDBJ databases">
        <authorList>
            <person name="Zhirakovskaya E."/>
        </authorList>
    </citation>
    <scope>NUCLEOTIDE SEQUENCE</scope>
</reference>
<accession>A0A3B0Z5R4</accession>
<keyword evidence="1" id="KW-1133">Transmembrane helix</keyword>
<protein>
    <submittedName>
        <fullName evidence="2">Uncharacterized protein</fullName>
    </submittedName>
</protein>
<name>A0A3B0Z5R4_9ZZZZ</name>
<evidence type="ECO:0000313" key="2">
    <source>
        <dbReference type="EMBL" id="VAW88708.1"/>
    </source>
</evidence>
<keyword evidence="1" id="KW-0812">Transmembrane</keyword>